<dbReference type="InterPro" id="IPR050351">
    <property type="entry name" value="BphY/WalK/GraS-like"/>
</dbReference>
<dbReference type="InterPro" id="IPR036890">
    <property type="entry name" value="HATPase_C_sf"/>
</dbReference>
<protein>
    <recommendedName>
        <fullName evidence="2">histidine kinase</fullName>
        <ecNumber evidence="2">2.7.13.3</ecNumber>
    </recommendedName>
</protein>
<dbReference type="Pfam" id="PF00512">
    <property type="entry name" value="HisKA"/>
    <property type="match status" value="1"/>
</dbReference>
<evidence type="ECO:0000256" key="3">
    <source>
        <dbReference type="ARBA" id="ARBA00022553"/>
    </source>
</evidence>
<comment type="catalytic activity">
    <reaction evidence="1">
        <text>ATP + protein L-histidine = ADP + protein N-phospho-L-histidine.</text>
        <dbReference type="EC" id="2.7.13.3"/>
    </reaction>
</comment>
<dbReference type="EC" id="2.7.13.3" evidence="2"/>
<dbReference type="Gene3D" id="3.30.565.10">
    <property type="entry name" value="Histidine kinase-like ATPase, C-terminal domain"/>
    <property type="match status" value="1"/>
</dbReference>
<dbReference type="PRINTS" id="PR00344">
    <property type="entry name" value="BCTRLSENSOR"/>
</dbReference>
<evidence type="ECO:0000256" key="4">
    <source>
        <dbReference type="ARBA" id="ARBA00022679"/>
    </source>
</evidence>
<dbReference type="InterPro" id="IPR004358">
    <property type="entry name" value="Sig_transdc_His_kin-like_C"/>
</dbReference>
<keyword evidence="5" id="KW-0418">Kinase</keyword>
<dbReference type="Gene3D" id="1.10.287.130">
    <property type="match status" value="1"/>
</dbReference>
<evidence type="ECO:0000256" key="6">
    <source>
        <dbReference type="ARBA" id="ARBA00023012"/>
    </source>
</evidence>
<evidence type="ECO:0000313" key="9">
    <source>
        <dbReference type="EMBL" id="CDG40151.1"/>
    </source>
</evidence>
<comment type="caution">
    <text evidence="9">The sequence shown here is derived from an EMBL/GenBank/DDBJ whole genome shotgun (WGS) entry which is preliminary data.</text>
</comment>
<evidence type="ECO:0000256" key="5">
    <source>
        <dbReference type="ARBA" id="ARBA00022777"/>
    </source>
</evidence>
<dbReference type="PANTHER" id="PTHR45453:SF1">
    <property type="entry name" value="PHOSPHATE REGULON SENSOR PROTEIN PHOR"/>
    <property type="match status" value="1"/>
</dbReference>
<dbReference type="Pfam" id="PF02518">
    <property type="entry name" value="HATPase_c"/>
    <property type="match status" value="1"/>
</dbReference>
<dbReference type="RefSeq" id="WP_023979055.1">
    <property type="nucleotide sequence ID" value="NZ_CBLX010000013.1"/>
</dbReference>
<dbReference type="InterPro" id="IPR003661">
    <property type="entry name" value="HisK_dim/P_dom"/>
</dbReference>
<feature type="domain" description="Histidine kinase" evidence="8">
    <location>
        <begin position="138"/>
        <end position="357"/>
    </location>
</feature>
<organism evidence="9 10">
    <name type="scientific">Asaia bogorensis</name>
    <dbReference type="NCBI Taxonomy" id="91915"/>
    <lineage>
        <taxon>Bacteria</taxon>
        <taxon>Pseudomonadati</taxon>
        <taxon>Pseudomonadota</taxon>
        <taxon>Alphaproteobacteria</taxon>
        <taxon>Acetobacterales</taxon>
        <taxon>Acetobacteraceae</taxon>
        <taxon>Asaia</taxon>
    </lineage>
</organism>
<reference evidence="9 10" key="1">
    <citation type="journal article" date="2014" name="Genome Biol. Evol.">
        <title>Acetic acid bacteria genomes reveal functional traits for adaptation to life in insect guts.</title>
        <authorList>
            <person name="Chouaia B."/>
            <person name="Gaiarsa S."/>
            <person name="Crotti E."/>
            <person name="Comandatore F."/>
            <person name="Degli Esposti M."/>
            <person name="Ricci I."/>
            <person name="Alma A."/>
            <person name="Favia G."/>
            <person name="Bandi C."/>
            <person name="Daffonchio D."/>
        </authorList>
    </citation>
    <scope>NUCLEOTIDE SEQUENCE [LARGE SCALE GENOMIC DNA]</scope>
    <source>
        <strain evidence="9 10">SF2.1</strain>
    </source>
</reference>
<dbReference type="PROSITE" id="PS50109">
    <property type="entry name" value="HIS_KIN"/>
    <property type="match status" value="1"/>
</dbReference>
<dbReference type="FunFam" id="1.10.287.130:FF:000001">
    <property type="entry name" value="Two-component sensor histidine kinase"/>
    <property type="match status" value="1"/>
</dbReference>
<dbReference type="GO" id="GO:0004721">
    <property type="term" value="F:phosphoprotein phosphatase activity"/>
    <property type="evidence" value="ECO:0007669"/>
    <property type="project" value="TreeGrafter"/>
</dbReference>
<dbReference type="InterPro" id="IPR005467">
    <property type="entry name" value="His_kinase_dom"/>
</dbReference>
<dbReference type="CDD" id="cd00082">
    <property type="entry name" value="HisKA"/>
    <property type="match status" value="1"/>
</dbReference>
<gene>
    <name evidence="9" type="ORF">ASAP_2106</name>
</gene>
<dbReference type="FunFam" id="3.30.565.10:FF:000006">
    <property type="entry name" value="Sensor histidine kinase WalK"/>
    <property type="match status" value="1"/>
</dbReference>
<dbReference type="GO" id="GO:0005886">
    <property type="term" value="C:plasma membrane"/>
    <property type="evidence" value="ECO:0007669"/>
    <property type="project" value="TreeGrafter"/>
</dbReference>
<dbReference type="EMBL" id="CBLX010000013">
    <property type="protein sequence ID" value="CDG40151.1"/>
    <property type="molecule type" value="Genomic_DNA"/>
</dbReference>
<dbReference type="SUPFAM" id="SSF55874">
    <property type="entry name" value="ATPase domain of HSP90 chaperone/DNA topoisomerase II/histidine kinase"/>
    <property type="match status" value="1"/>
</dbReference>
<dbReference type="eggNOG" id="COG5002">
    <property type="taxonomic scope" value="Bacteria"/>
</dbReference>
<evidence type="ECO:0000259" key="8">
    <source>
        <dbReference type="PROSITE" id="PS50109"/>
    </source>
</evidence>
<dbReference type="PANTHER" id="PTHR45453">
    <property type="entry name" value="PHOSPHATE REGULON SENSOR PROTEIN PHOR"/>
    <property type="match status" value="1"/>
</dbReference>
<dbReference type="GO" id="GO:0000155">
    <property type="term" value="F:phosphorelay sensor kinase activity"/>
    <property type="evidence" value="ECO:0007669"/>
    <property type="project" value="InterPro"/>
</dbReference>
<dbReference type="AlphaFoldDB" id="A0A060QKR8"/>
<keyword evidence="4 9" id="KW-0808">Transferase</keyword>
<sequence>MRLARLPTPVALVNTQPGEAPKAPVFCELLPIPAVLLGAGGRIFHANRVAHAVFGDALGAVIRHPAVQSVLATLTPETGVVTRVELDVPVRRIVQVTFRKWPERFASAIGWEEGVLAVLEDCSEFEVVDRMRADFVAYASHELRTPLASLIGFIETLQGPAADDPAAQQQFLAIMAAQAARMERLIERLLYLSRVQRLEHMRPHDMVSAQDLMDRLLEDSQILIRSSDARLILLPTEDDLFFPADEDQIVQVLLNLVENALKYGGPAIEIKVGITAENGKGIEITVADNGRGVDSQHVPRLTERFYRVEGRATASQSGTGLGLAIVKHIVDRHGGRLRIESAPGKGMTCRIWLPRTS</sequence>
<keyword evidence="6" id="KW-0902">Two-component regulatory system</keyword>
<dbReference type="InterPro" id="IPR036097">
    <property type="entry name" value="HisK_dim/P_sf"/>
</dbReference>
<name>A0A060QKR8_9PROT</name>
<dbReference type="InterPro" id="IPR003594">
    <property type="entry name" value="HATPase_dom"/>
</dbReference>
<accession>A0A060QKR8</accession>
<reference evidence="9 10" key="2">
    <citation type="journal article" date="2014" name="PLoS ONE">
        <title>Evolution of mitochondria reconstructed from the energy metabolism of living bacteria.</title>
        <authorList>
            <person name="Degli Esposti M."/>
            <person name="Chouaia B."/>
            <person name="Comandatore F."/>
            <person name="Crotti E."/>
            <person name="Sassera D."/>
            <person name="Lievens P.M."/>
            <person name="Daffonchio D."/>
            <person name="Bandi C."/>
        </authorList>
    </citation>
    <scope>NUCLEOTIDE SEQUENCE [LARGE SCALE GENOMIC DNA]</scope>
    <source>
        <strain evidence="9 10">SF2.1</strain>
    </source>
</reference>
<evidence type="ECO:0000256" key="1">
    <source>
        <dbReference type="ARBA" id="ARBA00000085"/>
    </source>
</evidence>
<evidence type="ECO:0000256" key="7">
    <source>
        <dbReference type="ARBA" id="ARBA00023136"/>
    </source>
</evidence>
<evidence type="ECO:0000313" key="10">
    <source>
        <dbReference type="Proteomes" id="UP000027583"/>
    </source>
</evidence>
<dbReference type="SMART" id="SM00387">
    <property type="entry name" value="HATPase_c"/>
    <property type="match status" value="1"/>
</dbReference>
<keyword evidence="3" id="KW-0597">Phosphoprotein</keyword>
<proteinExistence type="predicted"/>
<dbReference type="GO" id="GO:0016036">
    <property type="term" value="P:cellular response to phosphate starvation"/>
    <property type="evidence" value="ECO:0007669"/>
    <property type="project" value="TreeGrafter"/>
</dbReference>
<dbReference type="SUPFAM" id="SSF47384">
    <property type="entry name" value="Homodimeric domain of signal transducing histidine kinase"/>
    <property type="match status" value="1"/>
</dbReference>
<evidence type="ECO:0000256" key="2">
    <source>
        <dbReference type="ARBA" id="ARBA00012438"/>
    </source>
</evidence>
<dbReference type="SMART" id="SM00388">
    <property type="entry name" value="HisKA"/>
    <property type="match status" value="1"/>
</dbReference>
<dbReference type="Proteomes" id="UP000027583">
    <property type="component" value="Unassembled WGS sequence"/>
</dbReference>
<keyword evidence="7" id="KW-0472">Membrane</keyword>
<dbReference type="CDD" id="cd00075">
    <property type="entry name" value="HATPase"/>
    <property type="match status" value="1"/>
</dbReference>